<reference evidence="3 4" key="1">
    <citation type="submission" date="2019-02" db="EMBL/GenBank/DDBJ databases">
        <title>Deep-cultivation of Planctomycetes and their phenomic and genomic characterization uncovers novel biology.</title>
        <authorList>
            <person name="Wiegand S."/>
            <person name="Jogler M."/>
            <person name="Boedeker C."/>
            <person name="Pinto D."/>
            <person name="Vollmers J."/>
            <person name="Rivas-Marin E."/>
            <person name="Kohn T."/>
            <person name="Peeters S.H."/>
            <person name="Heuer A."/>
            <person name="Rast P."/>
            <person name="Oberbeckmann S."/>
            <person name="Bunk B."/>
            <person name="Jeske O."/>
            <person name="Meyerdierks A."/>
            <person name="Storesund J.E."/>
            <person name="Kallscheuer N."/>
            <person name="Luecker S."/>
            <person name="Lage O.M."/>
            <person name="Pohl T."/>
            <person name="Merkel B.J."/>
            <person name="Hornburger P."/>
            <person name="Mueller R.-W."/>
            <person name="Bruemmer F."/>
            <person name="Labrenz M."/>
            <person name="Spormann A.M."/>
            <person name="Op den Camp H."/>
            <person name="Overmann J."/>
            <person name="Amann R."/>
            <person name="Jetten M.S.M."/>
            <person name="Mascher T."/>
            <person name="Medema M.H."/>
            <person name="Devos D.P."/>
            <person name="Kaster A.-K."/>
            <person name="Ovreas L."/>
            <person name="Rohde M."/>
            <person name="Galperin M.Y."/>
            <person name="Jogler C."/>
        </authorList>
    </citation>
    <scope>NUCLEOTIDE SEQUENCE [LARGE SCALE GENOMIC DNA]</scope>
    <source>
        <strain evidence="3 4">ETA_A1</strain>
    </source>
</reference>
<dbReference type="RefSeq" id="WP_145240895.1">
    <property type="nucleotide sequence ID" value="NZ_CP036273.1"/>
</dbReference>
<accession>A0A517XW43</accession>
<evidence type="ECO:0000313" key="3">
    <source>
        <dbReference type="EMBL" id="QDU21730.1"/>
    </source>
</evidence>
<evidence type="ECO:0000256" key="2">
    <source>
        <dbReference type="SAM" id="SignalP"/>
    </source>
</evidence>
<protein>
    <submittedName>
        <fullName evidence="3">Uncharacterized protein</fullName>
    </submittedName>
</protein>
<dbReference type="OrthoDB" id="9882705at2"/>
<organism evidence="3 4">
    <name type="scientific">Urbifossiella limnaea</name>
    <dbReference type="NCBI Taxonomy" id="2528023"/>
    <lineage>
        <taxon>Bacteria</taxon>
        <taxon>Pseudomonadati</taxon>
        <taxon>Planctomycetota</taxon>
        <taxon>Planctomycetia</taxon>
        <taxon>Gemmatales</taxon>
        <taxon>Gemmataceae</taxon>
        <taxon>Urbifossiella</taxon>
    </lineage>
</organism>
<dbReference type="EMBL" id="CP036273">
    <property type="protein sequence ID" value="QDU21730.1"/>
    <property type="molecule type" value="Genomic_DNA"/>
</dbReference>
<evidence type="ECO:0000313" key="4">
    <source>
        <dbReference type="Proteomes" id="UP000319576"/>
    </source>
</evidence>
<name>A0A517XW43_9BACT</name>
<keyword evidence="1" id="KW-1133">Transmembrane helix</keyword>
<keyword evidence="1" id="KW-0812">Transmembrane</keyword>
<gene>
    <name evidence="3" type="ORF">ETAA1_37030</name>
</gene>
<keyword evidence="4" id="KW-1185">Reference proteome</keyword>
<feature type="signal peptide" evidence="2">
    <location>
        <begin position="1"/>
        <end position="25"/>
    </location>
</feature>
<keyword evidence="2" id="KW-0732">Signal</keyword>
<dbReference type="KEGG" id="uli:ETAA1_37030"/>
<feature type="chain" id="PRO_5022009729" evidence="2">
    <location>
        <begin position="26"/>
        <end position="112"/>
    </location>
</feature>
<dbReference type="AlphaFoldDB" id="A0A517XW43"/>
<feature type="transmembrane region" description="Helical" evidence="1">
    <location>
        <begin position="64"/>
        <end position="82"/>
    </location>
</feature>
<evidence type="ECO:0000256" key="1">
    <source>
        <dbReference type="SAM" id="Phobius"/>
    </source>
</evidence>
<feature type="transmembrane region" description="Helical" evidence="1">
    <location>
        <begin position="40"/>
        <end position="57"/>
    </location>
</feature>
<dbReference type="Proteomes" id="UP000319576">
    <property type="component" value="Chromosome"/>
</dbReference>
<proteinExistence type="predicted"/>
<keyword evidence="1" id="KW-0472">Membrane</keyword>
<sequence precursor="true">MAYLLALLIFVALSSACWFVSVACAQGTGAGPDPAAAPHYRTTAAAAIGAAVLTSFIPFPAGYLLGLVGWAVAAFTGLGLTAGRAAVLFGYLAASSYAARLVVGGVMEMMGS</sequence>